<feature type="domain" description="Helicase HerA central" evidence="2">
    <location>
        <begin position="175"/>
        <end position="249"/>
    </location>
</feature>
<dbReference type="CDD" id="cd01127">
    <property type="entry name" value="TrwB_TraG_TraD_VirD4"/>
    <property type="match status" value="2"/>
</dbReference>
<dbReference type="Pfam" id="PF12696">
    <property type="entry name" value="TraG-D_C"/>
    <property type="match status" value="1"/>
</dbReference>
<sequence length="622" mass="69612">MNGYISHFRPIYENRAALFWLAAVVLLPMSGMPYGWAFALFAFVVLTVRSLQVWKALKFRMAISTKWLTTLRIEKLLATQLRMREEANSMYLGIGYEWTQKHCQIAHDILRMPTTDIPGLPRWLSKTRQGREIESAIENIFAPKDSIRDRLPQGVSWIHGMEAKKGLVPFHYKAMAGHTLVGGTTGAGKTRTYEVISTQVIHGGDVLIIIDPKNDAEWKQRVERECQRARRKFLYFSQAKPSESIRLNPIENWSQPSEIPSRIAQLMEEGPFRDFAFLFIDRAVKGELYIGDKPTLRSILKYAQSGITTLLEKSLKRFFREHGLHDWEALVAADAVKLGNKPGAGVVDGMVALYNARFAALDRGHEAIDGLIATHVHDREHYMRIIASALPLLQMLATGETGLMLAPKADDFEDEREIWDIDKVIRQKAVLYMGFDSLSNAIVQKAIASMILADVAAVCGSIYNFYESPPEVVLVIDEIAEAINEQVIQILNKGRGAGFKTFVAFQARADLEAKLGNAAKMLQVLGNLNNQIVLRLEDSDTAKWFSDKVGETAIRNLVMSGSTSTGSEAHLGEFSGSVSRSLQLEKVPLIPVDLIHKLPNLQYFMRISGGAVYQGRIPILQG</sequence>
<name>A0A4V3HEJ6_9BURK</name>
<dbReference type="InterPro" id="IPR032689">
    <property type="entry name" value="TraG-D_C"/>
</dbReference>
<evidence type="ECO:0000259" key="3">
    <source>
        <dbReference type="Pfam" id="PF12696"/>
    </source>
</evidence>
<feature type="transmembrane region" description="Helical" evidence="1">
    <location>
        <begin position="12"/>
        <end position="30"/>
    </location>
</feature>
<dbReference type="InterPro" id="IPR022458">
    <property type="entry name" value="Conjugative_coupling_TraG/TraD"/>
</dbReference>
<dbReference type="InterPro" id="IPR027417">
    <property type="entry name" value="P-loop_NTPase"/>
</dbReference>
<feature type="domain" description="TraD/TraG TraM recognition site" evidence="3">
    <location>
        <begin position="472"/>
        <end position="599"/>
    </location>
</feature>
<protein>
    <submittedName>
        <fullName evidence="4">Conjugal transfer pilus assembly protein TraD</fullName>
    </submittedName>
</protein>
<proteinExistence type="predicted"/>
<dbReference type="EMBL" id="SORE01000011">
    <property type="protein sequence ID" value="TDY48079.1"/>
    <property type="molecule type" value="Genomic_DNA"/>
</dbReference>
<reference evidence="4 5" key="1">
    <citation type="submission" date="2019-03" db="EMBL/GenBank/DDBJ databases">
        <title>Genomic Encyclopedia of Type Strains, Phase III (KMG-III): the genomes of soil and plant-associated and newly described type strains.</title>
        <authorList>
            <person name="Whitman W."/>
        </authorList>
    </citation>
    <scope>NUCLEOTIDE SEQUENCE [LARGE SCALE GENOMIC DNA]</scope>
    <source>
        <strain evidence="4 5">LMG 29544</strain>
    </source>
</reference>
<gene>
    <name evidence="4" type="ORF">BX592_11112</name>
</gene>
<dbReference type="Proteomes" id="UP000295509">
    <property type="component" value="Unassembled WGS sequence"/>
</dbReference>
<dbReference type="AlphaFoldDB" id="A0A4V3HEJ6"/>
<dbReference type="InterPro" id="IPR051162">
    <property type="entry name" value="T4SS_component"/>
</dbReference>
<evidence type="ECO:0000256" key="1">
    <source>
        <dbReference type="SAM" id="Phobius"/>
    </source>
</evidence>
<dbReference type="OrthoDB" id="7817736at2"/>
<evidence type="ECO:0000259" key="2">
    <source>
        <dbReference type="Pfam" id="PF01935"/>
    </source>
</evidence>
<keyword evidence="1" id="KW-1133">Transmembrane helix</keyword>
<keyword evidence="1" id="KW-0472">Membrane</keyword>
<keyword evidence="1" id="KW-0812">Transmembrane</keyword>
<dbReference type="Gene3D" id="3.40.50.300">
    <property type="entry name" value="P-loop containing nucleotide triphosphate hydrolases"/>
    <property type="match status" value="2"/>
</dbReference>
<accession>A0A4V3HEJ6</accession>
<evidence type="ECO:0000313" key="4">
    <source>
        <dbReference type="EMBL" id="TDY48079.1"/>
    </source>
</evidence>
<evidence type="ECO:0000313" key="5">
    <source>
        <dbReference type="Proteomes" id="UP000295509"/>
    </source>
</evidence>
<dbReference type="SUPFAM" id="SSF52540">
    <property type="entry name" value="P-loop containing nucleoside triphosphate hydrolases"/>
    <property type="match status" value="1"/>
</dbReference>
<dbReference type="RefSeq" id="WP_134192740.1">
    <property type="nucleotide sequence ID" value="NZ_JBHLUW010000061.1"/>
</dbReference>
<dbReference type="PANTHER" id="PTHR30121:SF6">
    <property type="entry name" value="SLR6007 PROTEIN"/>
    <property type="match status" value="1"/>
</dbReference>
<dbReference type="Pfam" id="PF01935">
    <property type="entry name" value="DUF87"/>
    <property type="match status" value="1"/>
</dbReference>
<dbReference type="NCBIfam" id="TIGR03743">
    <property type="entry name" value="SXT_TraD"/>
    <property type="match status" value="1"/>
</dbReference>
<organism evidence="4 5">
    <name type="scientific">Paraburkholderia rhizosphaerae</name>
    <dbReference type="NCBI Taxonomy" id="480658"/>
    <lineage>
        <taxon>Bacteria</taxon>
        <taxon>Pseudomonadati</taxon>
        <taxon>Pseudomonadota</taxon>
        <taxon>Betaproteobacteria</taxon>
        <taxon>Burkholderiales</taxon>
        <taxon>Burkholderiaceae</taxon>
        <taxon>Paraburkholderia</taxon>
    </lineage>
</organism>
<keyword evidence="5" id="KW-1185">Reference proteome</keyword>
<dbReference type="PANTHER" id="PTHR30121">
    <property type="entry name" value="UNCHARACTERIZED PROTEIN YJGR-RELATED"/>
    <property type="match status" value="1"/>
</dbReference>
<dbReference type="InterPro" id="IPR002789">
    <property type="entry name" value="HerA_central"/>
</dbReference>
<comment type="caution">
    <text evidence="4">The sequence shown here is derived from an EMBL/GenBank/DDBJ whole genome shotgun (WGS) entry which is preliminary data.</text>
</comment>